<sequence>PPYKVCQVPGDGQMFRQYILPVSSVDVDEFISVAKMKNHAFMGVTLTLKNLFGLMPGEPEGHARPYFHHIVRMPYMLADLGRIYDPVLNIVDGLIGQAGREWGNGREDGPTKIPNTLLAGNNTIATDACGAYLMGHDPASDWLTPPFHRDRNPLLVAAEGGLGTVNLDEIDFESEVQAPVGEFYAALTDPMETNISWRLTTAEQALYYLDHRQELIDEYAGQYILLQSGAVRWHDVVSDLRISRRILAGDCREQALWMKYVDPEDTEGEHYQVYERARAESLAVQQAHPA</sequence>
<accession>A0A0F8W9U0</accession>
<dbReference type="EMBL" id="LAZR01066552">
    <property type="protein sequence ID" value="KKK53353.1"/>
    <property type="molecule type" value="Genomic_DNA"/>
</dbReference>
<dbReference type="Pfam" id="PF04015">
    <property type="entry name" value="DUF362"/>
    <property type="match status" value="1"/>
</dbReference>
<gene>
    <name evidence="2" type="ORF">LCGC14_3095640</name>
</gene>
<reference evidence="2" key="1">
    <citation type="journal article" date="2015" name="Nature">
        <title>Complex archaea that bridge the gap between prokaryotes and eukaryotes.</title>
        <authorList>
            <person name="Spang A."/>
            <person name="Saw J.H."/>
            <person name="Jorgensen S.L."/>
            <person name="Zaremba-Niedzwiedzka K."/>
            <person name="Martijn J."/>
            <person name="Lind A.E."/>
            <person name="van Eijk R."/>
            <person name="Schleper C."/>
            <person name="Guy L."/>
            <person name="Ettema T.J."/>
        </authorList>
    </citation>
    <scope>NUCLEOTIDE SEQUENCE</scope>
</reference>
<name>A0A0F8W9U0_9ZZZZ</name>
<dbReference type="InterPro" id="IPR007160">
    <property type="entry name" value="DUF362"/>
</dbReference>
<proteinExistence type="predicted"/>
<comment type="caution">
    <text evidence="2">The sequence shown here is derived from an EMBL/GenBank/DDBJ whole genome shotgun (WGS) entry which is preliminary data.</text>
</comment>
<dbReference type="AlphaFoldDB" id="A0A0F8W9U0"/>
<feature type="non-terminal residue" evidence="2">
    <location>
        <position position="1"/>
    </location>
</feature>
<feature type="domain" description="DUF362" evidence="1">
    <location>
        <begin position="6"/>
        <end position="131"/>
    </location>
</feature>
<evidence type="ECO:0000259" key="1">
    <source>
        <dbReference type="Pfam" id="PF04015"/>
    </source>
</evidence>
<evidence type="ECO:0000313" key="2">
    <source>
        <dbReference type="EMBL" id="KKK53353.1"/>
    </source>
</evidence>
<organism evidence="2">
    <name type="scientific">marine sediment metagenome</name>
    <dbReference type="NCBI Taxonomy" id="412755"/>
    <lineage>
        <taxon>unclassified sequences</taxon>
        <taxon>metagenomes</taxon>
        <taxon>ecological metagenomes</taxon>
    </lineage>
</organism>
<protein>
    <recommendedName>
        <fullName evidence="1">DUF362 domain-containing protein</fullName>
    </recommendedName>
</protein>